<evidence type="ECO:0000256" key="1">
    <source>
        <dbReference type="SAM" id="MobiDB-lite"/>
    </source>
</evidence>
<dbReference type="GeneID" id="100370836"/>
<protein>
    <submittedName>
        <fullName evidence="4">Uncharacterized protein LOC100370836</fullName>
    </submittedName>
</protein>
<sequence>MDVDAIARQRRTRGFIMLGVGISMVVVSVILGVVLFGTIYVGGILFFGGIILIIFGSVYICTAQQRARHITVLQTQQSGAGTVVVSSNTTQMNYGQSIVPAYSGPYPGTAAPGMNDPYPQPQPYAPAPAYAQQPPPYGVVTSGQYNYAAPNDGTYPPNGPPTTTSPPPGEGEPTKTPMP</sequence>
<keyword evidence="3" id="KW-1185">Reference proteome</keyword>
<feature type="transmembrane region" description="Helical" evidence="2">
    <location>
        <begin position="12"/>
        <end position="33"/>
    </location>
</feature>
<feature type="region of interest" description="Disordered" evidence="1">
    <location>
        <begin position="112"/>
        <end position="179"/>
    </location>
</feature>
<feature type="compositionally biased region" description="Pro residues" evidence="1">
    <location>
        <begin position="157"/>
        <end position="179"/>
    </location>
</feature>
<dbReference type="Proteomes" id="UP000694865">
    <property type="component" value="Unplaced"/>
</dbReference>
<keyword evidence="2" id="KW-0812">Transmembrane</keyword>
<organism evidence="3 4">
    <name type="scientific">Saccoglossus kowalevskii</name>
    <name type="common">Acorn worm</name>
    <dbReference type="NCBI Taxonomy" id="10224"/>
    <lineage>
        <taxon>Eukaryota</taxon>
        <taxon>Metazoa</taxon>
        <taxon>Hemichordata</taxon>
        <taxon>Enteropneusta</taxon>
        <taxon>Harrimaniidae</taxon>
        <taxon>Saccoglossus</taxon>
    </lineage>
</organism>
<reference evidence="4" key="1">
    <citation type="submission" date="2025-08" db="UniProtKB">
        <authorList>
            <consortium name="RefSeq"/>
        </authorList>
    </citation>
    <scope>IDENTIFICATION</scope>
    <source>
        <tissue evidence="4">Testes</tissue>
    </source>
</reference>
<name>A0ABM0GJZ9_SACKO</name>
<evidence type="ECO:0000256" key="2">
    <source>
        <dbReference type="SAM" id="Phobius"/>
    </source>
</evidence>
<accession>A0ABM0GJZ9</accession>
<dbReference type="RefSeq" id="XP_002731539.1">
    <property type="nucleotide sequence ID" value="XM_002731493.2"/>
</dbReference>
<proteinExistence type="predicted"/>
<keyword evidence="2" id="KW-1133">Transmembrane helix</keyword>
<evidence type="ECO:0000313" key="4">
    <source>
        <dbReference type="RefSeq" id="XP_002731539.1"/>
    </source>
</evidence>
<evidence type="ECO:0000313" key="3">
    <source>
        <dbReference type="Proteomes" id="UP000694865"/>
    </source>
</evidence>
<gene>
    <name evidence="4" type="primary">LOC100370836</name>
</gene>
<feature type="transmembrane region" description="Helical" evidence="2">
    <location>
        <begin position="39"/>
        <end position="61"/>
    </location>
</feature>
<keyword evidence="2" id="KW-0472">Membrane</keyword>